<dbReference type="Gene3D" id="2.60.210.10">
    <property type="entry name" value="Apoptosis, Tumor Necrosis Factor Receptor Associated Protein 2, Chain A"/>
    <property type="match status" value="1"/>
</dbReference>
<sequence>MPSMKDVRTFKDSTTFTLKEAHLTKKKCVETEKRDIPSSDGLQWWARYHPAGDRDAAKNYISLYVCFNKPVTATYTFAVNNAFFNYTHTYKFKKSPFGVGYYQYASHEKLRPLFRDGKLTITCSIETDIEVPFVLSVPRVFQLFDHVPTDVEIVVGSKKIQVRL</sequence>
<reference evidence="3" key="2">
    <citation type="submission" date="2020-10" db="UniProtKB">
        <authorList>
            <consortium name="WormBaseParasite"/>
        </authorList>
    </citation>
    <scope>IDENTIFICATION</scope>
</reference>
<dbReference type="SUPFAM" id="SSF49599">
    <property type="entry name" value="TRAF domain-like"/>
    <property type="match status" value="1"/>
</dbReference>
<dbReference type="Proteomes" id="UP000492821">
    <property type="component" value="Unassembled WGS sequence"/>
</dbReference>
<dbReference type="CDD" id="cd00121">
    <property type="entry name" value="MATH"/>
    <property type="match status" value="1"/>
</dbReference>
<accession>A0A7E4V4X4</accession>
<protein>
    <submittedName>
        <fullName evidence="3">MATH domain-containing protein</fullName>
    </submittedName>
</protein>
<evidence type="ECO:0000259" key="1">
    <source>
        <dbReference type="PROSITE" id="PS50144"/>
    </source>
</evidence>
<keyword evidence="2" id="KW-1185">Reference proteome</keyword>
<dbReference type="InterPro" id="IPR008974">
    <property type="entry name" value="TRAF-like"/>
</dbReference>
<proteinExistence type="predicted"/>
<dbReference type="PROSITE" id="PS50144">
    <property type="entry name" value="MATH"/>
    <property type="match status" value="1"/>
</dbReference>
<reference evidence="2" key="1">
    <citation type="journal article" date="2013" name="Genetics">
        <title>The draft genome and transcriptome of Panagrellus redivivus are shaped by the harsh demands of a free-living lifestyle.</title>
        <authorList>
            <person name="Srinivasan J."/>
            <person name="Dillman A.R."/>
            <person name="Macchietto M.G."/>
            <person name="Heikkinen L."/>
            <person name="Lakso M."/>
            <person name="Fracchia K.M."/>
            <person name="Antoshechkin I."/>
            <person name="Mortazavi A."/>
            <person name="Wong G."/>
            <person name="Sternberg P.W."/>
        </authorList>
    </citation>
    <scope>NUCLEOTIDE SEQUENCE [LARGE SCALE GENOMIC DNA]</scope>
    <source>
        <strain evidence="2">MT8872</strain>
    </source>
</reference>
<dbReference type="WBParaSite" id="Pan_g16550.t1">
    <property type="protein sequence ID" value="Pan_g16550.t1"/>
    <property type="gene ID" value="Pan_g16550"/>
</dbReference>
<dbReference type="AlphaFoldDB" id="A0A7E4V4X4"/>
<evidence type="ECO:0000313" key="2">
    <source>
        <dbReference type="Proteomes" id="UP000492821"/>
    </source>
</evidence>
<dbReference type="InterPro" id="IPR002083">
    <property type="entry name" value="MATH/TRAF_dom"/>
</dbReference>
<name>A0A7E4V4X4_PANRE</name>
<organism evidence="2 3">
    <name type="scientific">Panagrellus redivivus</name>
    <name type="common">Microworm</name>
    <dbReference type="NCBI Taxonomy" id="6233"/>
    <lineage>
        <taxon>Eukaryota</taxon>
        <taxon>Metazoa</taxon>
        <taxon>Ecdysozoa</taxon>
        <taxon>Nematoda</taxon>
        <taxon>Chromadorea</taxon>
        <taxon>Rhabditida</taxon>
        <taxon>Tylenchina</taxon>
        <taxon>Panagrolaimomorpha</taxon>
        <taxon>Panagrolaimoidea</taxon>
        <taxon>Panagrolaimidae</taxon>
        <taxon>Panagrellus</taxon>
    </lineage>
</organism>
<evidence type="ECO:0000313" key="3">
    <source>
        <dbReference type="WBParaSite" id="Pan_g16550.t1"/>
    </source>
</evidence>
<feature type="domain" description="MATH" evidence="1">
    <location>
        <begin position="13"/>
        <end position="125"/>
    </location>
</feature>